<evidence type="ECO:0000256" key="7">
    <source>
        <dbReference type="ARBA" id="ARBA00049982"/>
    </source>
</evidence>
<organism evidence="9">
    <name type="scientific">Ostreococcus tauri</name>
    <name type="common">Marine green alga</name>
    <dbReference type="NCBI Taxonomy" id="70448"/>
    <lineage>
        <taxon>Eukaryota</taxon>
        <taxon>Viridiplantae</taxon>
        <taxon>Chlorophyta</taxon>
        <taxon>Mamiellophyceae</taxon>
        <taxon>Mamiellales</taxon>
        <taxon>Bathycoccaceae</taxon>
        <taxon>Ostreococcus</taxon>
    </lineage>
</organism>
<comment type="subcellular location">
    <subcellularLocation>
        <location evidence="1">Cytoplasm</location>
        <location evidence="1">Cytoskeleton</location>
        <location evidence="1">Cilium axoneme</location>
    </subcellularLocation>
</comment>
<dbReference type="GO" id="GO:0005930">
    <property type="term" value="C:axoneme"/>
    <property type="evidence" value="ECO:0007669"/>
    <property type="project" value="UniProtKB-SubCell"/>
</dbReference>
<keyword evidence="5" id="KW-0969">Cilium</keyword>
<gene>
    <name evidence="9" type="ORF">BE221DRAFT_207139</name>
</gene>
<sequence>MPLGMSDVRFEVRRELDGMLRRRAEHNDGSLLSLEEVALHRQGLERLEGLQEACPRLKIALLQDNLIPRIGARRVEAQNMRKLKDLEYLNLAMNNVTCVENLEQCESLTKLDLTMNFIALSGLMSVKRLEVNHNLRQLYLMGNPCADFDGYRSFVIGSLPQLANLDGSDVTHVERIVARRELRRITQELETAARTKIETIATVDEIASIEPDHRPWCAATRVLDNENIESTLADTVRSTSSSKTYAKESFEPLPDDIADVKQKNQGDFKFRLIESDDDTAIELELHVGKFIDTSLILVDIQPMIVRVKIKGELLQLKLPHEVSTDSSTAERSKVTGKLLITMPKLNWHVKPKTAIVKVQSRAEDQSAKVTYHGMGSDEPPDV</sequence>
<keyword evidence="6" id="KW-0966">Cell projection</keyword>
<dbReference type="InterPro" id="IPR056496">
    <property type="entry name" value="CS_DNAAF11_C"/>
</dbReference>
<evidence type="ECO:0000313" key="9">
    <source>
        <dbReference type="EMBL" id="OUS43849.1"/>
    </source>
</evidence>
<dbReference type="Pfam" id="PF23602">
    <property type="entry name" value="CS_DNAAF11_C"/>
    <property type="match status" value="1"/>
</dbReference>
<evidence type="ECO:0000256" key="3">
    <source>
        <dbReference type="ARBA" id="ARBA00022614"/>
    </source>
</evidence>
<feature type="domain" description="Dynein axonemal assembly factor 11-like CS" evidence="8">
    <location>
        <begin position="243"/>
        <end position="344"/>
    </location>
</feature>
<evidence type="ECO:0000256" key="1">
    <source>
        <dbReference type="ARBA" id="ARBA00004430"/>
    </source>
</evidence>
<comment type="similarity">
    <text evidence="7">Belongs to the tilB family.</text>
</comment>
<reference evidence="9" key="1">
    <citation type="submission" date="2017-04" db="EMBL/GenBank/DDBJ databases">
        <title>Population genomics of picophytoplankton unveils novel chromosome hypervariability.</title>
        <authorList>
            <consortium name="DOE Joint Genome Institute"/>
            <person name="Blanc-Mathieu R."/>
            <person name="Krasovec M."/>
            <person name="Hebrard M."/>
            <person name="Yau S."/>
            <person name="Desgranges E."/>
            <person name="Martin J."/>
            <person name="Schackwitz W."/>
            <person name="Kuo A."/>
            <person name="Salin G."/>
            <person name="Donnadieu C."/>
            <person name="Desdevises Y."/>
            <person name="Sanchez-Ferandin S."/>
            <person name="Moreau H."/>
            <person name="Rivals E."/>
            <person name="Grigoriev I.V."/>
            <person name="Grimsley N."/>
            <person name="Eyre-Walker A."/>
            <person name="Piganeau G."/>
        </authorList>
    </citation>
    <scope>NUCLEOTIDE SEQUENCE [LARGE SCALE GENOMIC DNA]</scope>
    <source>
        <strain evidence="9">RCC 1115</strain>
    </source>
</reference>
<evidence type="ECO:0000256" key="2">
    <source>
        <dbReference type="ARBA" id="ARBA00022490"/>
    </source>
</evidence>
<dbReference type="CDD" id="cd00298">
    <property type="entry name" value="ACD_sHsps_p23-like"/>
    <property type="match status" value="1"/>
</dbReference>
<evidence type="ECO:0000259" key="8">
    <source>
        <dbReference type="Pfam" id="PF23602"/>
    </source>
</evidence>
<dbReference type="InterPro" id="IPR008978">
    <property type="entry name" value="HSP20-like_chaperone"/>
</dbReference>
<dbReference type="PANTHER" id="PTHR18849:SF0">
    <property type="entry name" value="CILIA- AND FLAGELLA-ASSOCIATED PROTEIN 410-RELATED"/>
    <property type="match status" value="1"/>
</dbReference>
<dbReference type="Proteomes" id="UP000195557">
    <property type="component" value="Unassembled WGS sequence"/>
</dbReference>
<keyword evidence="4" id="KW-0677">Repeat</keyword>
<dbReference type="InterPro" id="IPR001611">
    <property type="entry name" value="Leu-rich_rpt"/>
</dbReference>
<evidence type="ECO:0000256" key="6">
    <source>
        <dbReference type="ARBA" id="ARBA00023273"/>
    </source>
</evidence>
<accession>A0A1Y5I2W6</accession>
<dbReference type="SUPFAM" id="SSF49764">
    <property type="entry name" value="HSP20-like chaperones"/>
    <property type="match status" value="1"/>
</dbReference>
<keyword evidence="2" id="KW-0963">Cytoplasm</keyword>
<dbReference type="AlphaFoldDB" id="A0A1Y5I2W6"/>
<dbReference type="FunFam" id="3.80.10.10:FF:000052">
    <property type="entry name" value="Leucine rich repeat containing 6"/>
    <property type="match status" value="1"/>
</dbReference>
<protein>
    <submittedName>
        <fullName evidence="9">Leucine-rich repeat-containing 6 like-protein</fullName>
    </submittedName>
</protein>
<keyword evidence="3" id="KW-0433">Leucine-rich repeat</keyword>
<dbReference type="PROSITE" id="PS51450">
    <property type="entry name" value="LRR"/>
    <property type="match status" value="1"/>
</dbReference>
<dbReference type="InterPro" id="IPR032675">
    <property type="entry name" value="LRR_dom_sf"/>
</dbReference>
<dbReference type="EMBL" id="KZ155826">
    <property type="protein sequence ID" value="OUS43849.1"/>
    <property type="molecule type" value="Genomic_DNA"/>
</dbReference>
<proteinExistence type="inferred from homology"/>
<evidence type="ECO:0000256" key="5">
    <source>
        <dbReference type="ARBA" id="ARBA00023069"/>
    </source>
</evidence>
<dbReference type="PANTHER" id="PTHR18849">
    <property type="entry name" value="LEUCINE RICH REPEAT PROTEIN"/>
    <property type="match status" value="1"/>
</dbReference>
<dbReference type="SUPFAM" id="SSF52058">
    <property type="entry name" value="L domain-like"/>
    <property type="match status" value="1"/>
</dbReference>
<name>A0A1Y5I2W6_OSTTA</name>
<dbReference type="Gene3D" id="3.80.10.10">
    <property type="entry name" value="Ribonuclease Inhibitor"/>
    <property type="match status" value="1"/>
</dbReference>
<dbReference type="eggNOG" id="KOG0531">
    <property type="taxonomic scope" value="Eukaryota"/>
</dbReference>
<evidence type="ECO:0000256" key="4">
    <source>
        <dbReference type="ARBA" id="ARBA00022737"/>
    </source>
</evidence>